<evidence type="ECO:0000313" key="2">
    <source>
        <dbReference type="EMBL" id="KAL3423921.1"/>
    </source>
</evidence>
<dbReference type="EMBL" id="JBFCZG010000004">
    <property type="protein sequence ID" value="KAL3423921.1"/>
    <property type="molecule type" value="Genomic_DNA"/>
</dbReference>
<evidence type="ECO:0000313" key="3">
    <source>
        <dbReference type="Proteomes" id="UP001629113"/>
    </source>
</evidence>
<feature type="compositionally biased region" description="Low complexity" evidence="1">
    <location>
        <begin position="41"/>
        <end position="62"/>
    </location>
</feature>
<organism evidence="2 3">
    <name type="scientific">Phlyctema vagabunda</name>
    <dbReference type="NCBI Taxonomy" id="108571"/>
    <lineage>
        <taxon>Eukaryota</taxon>
        <taxon>Fungi</taxon>
        <taxon>Dikarya</taxon>
        <taxon>Ascomycota</taxon>
        <taxon>Pezizomycotina</taxon>
        <taxon>Leotiomycetes</taxon>
        <taxon>Helotiales</taxon>
        <taxon>Dermateaceae</taxon>
        <taxon>Phlyctema</taxon>
    </lineage>
</organism>
<evidence type="ECO:0000256" key="1">
    <source>
        <dbReference type="SAM" id="MobiDB-lite"/>
    </source>
</evidence>
<comment type="caution">
    <text evidence="2">The sequence shown here is derived from an EMBL/GenBank/DDBJ whole genome shotgun (WGS) entry which is preliminary data.</text>
</comment>
<feature type="region of interest" description="Disordered" evidence="1">
    <location>
        <begin position="36"/>
        <end position="139"/>
    </location>
</feature>
<keyword evidence="3" id="KW-1185">Reference proteome</keyword>
<proteinExistence type="predicted"/>
<sequence>MWQSHISDLKRFRSHPTSATTTSKTYYYSFPDDLAQRRQRNSQSPTSTMSNSSTSDASNNKTDAAPDNAGFLNNLTGMLKTPGVKNIEDRFTSAGGTANHTPGSASKLGSLDQTSNSGKDTGVGSAHFNDNIADQRSEPTVVGKAFNNMIYGQDKTK</sequence>
<name>A0ABR4PLV6_9HELO</name>
<feature type="compositionally biased region" description="Polar residues" evidence="1">
    <location>
        <begin position="94"/>
        <end position="104"/>
    </location>
</feature>
<dbReference type="Proteomes" id="UP001629113">
    <property type="component" value="Unassembled WGS sequence"/>
</dbReference>
<gene>
    <name evidence="2" type="ORF">PVAG01_05668</name>
</gene>
<protein>
    <submittedName>
        <fullName evidence="2">Uncharacterized protein</fullName>
    </submittedName>
</protein>
<accession>A0ABR4PLV6</accession>
<reference evidence="2 3" key="1">
    <citation type="submission" date="2024-06" db="EMBL/GenBank/DDBJ databases">
        <title>Complete genome of Phlyctema vagabunda strain 19-DSS-EL-015.</title>
        <authorList>
            <person name="Fiorenzani C."/>
        </authorList>
    </citation>
    <scope>NUCLEOTIDE SEQUENCE [LARGE SCALE GENOMIC DNA]</scope>
    <source>
        <strain evidence="2 3">19-DSS-EL-015</strain>
    </source>
</reference>